<accession>A0A6J5N8A6</accession>
<proteinExistence type="predicted"/>
<reference evidence="1" key="1">
    <citation type="submission" date="2020-04" db="EMBL/GenBank/DDBJ databases">
        <authorList>
            <person name="Chiriac C."/>
            <person name="Salcher M."/>
            <person name="Ghai R."/>
            <person name="Kavagutti S V."/>
        </authorList>
    </citation>
    <scope>NUCLEOTIDE SEQUENCE</scope>
</reference>
<protein>
    <submittedName>
        <fullName evidence="1">Uncharacterized protein</fullName>
    </submittedName>
</protein>
<dbReference type="EMBL" id="LR796622">
    <property type="protein sequence ID" value="CAB4154722.1"/>
    <property type="molecule type" value="Genomic_DNA"/>
</dbReference>
<sequence length="164" mass="17077">MAYINPSPGVSASQVVLKVELQGTTGWSTALTIPALQDVTMNAANDVFSWTQLDNGAKLQVPTTATNSLSMNIVLDDTTFFGTTIGSVSAADTAAAQGVFGLSRNKTYIKFSLKFLENSSADRYVSGVGYITGLAPKVSADQPVWVSPITITVSGGYTVAASEA</sequence>
<gene>
    <name evidence="1" type="ORF">UFOVP645_23</name>
</gene>
<name>A0A6J5N8A6_9CAUD</name>
<organism evidence="1">
    <name type="scientific">uncultured Caudovirales phage</name>
    <dbReference type="NCBI Taxonomy" id="2100421"/>
    <lineage>
        <taxon>Viruses</taxon>
        <taxon>Duplodnaviria</taxon>
        <taxon>Heunggongvirae</taxon>
        <taxon>Uroviricota</taxon>
        <taxon>Caudoviricetes</taxon>
        <taxon>Peduoviridae</taxon>
        <taxon>Maltschvirus</taxon>
        <taxon>Maltschvirus maltsch</taxon>
    </lineage>
</organism>
<evidence type="ECO:0000313" key="1">
    <source>
        <dbReference type="EMBL" id="CAB4154722.1"/>
    </source>
</evidence>